<dbReference type="NCBIfam" id="TIGR01033">
    <property type="entry name" value="YebC/PmpR family DNA-binding transcriptional regulator"/>
    <property type="match status" value="1"/>
</dbReference>
<dbReference type="GO" id="GO:0006355">
    <property type="term" value="P:regulation of DNA-templated transcription"/>
    <property type="evidence" value="ECO:0007669"/>
    <property type="project" value="UniProtKB-UniRule"/>
</dbReference>
<name>A0A0J6CWI8_9BACL</name>
<dbReference type="RefSeq" id="WP_048312639.1">
    <property type="nucleotide sequence ID" value="NZ_CP119526.1"/>
</dbReference>
<dbReference type="NCBIfam" id="NF001030">
    <property type="entry name" value="PRK00110.1"/>
    <property type="match status" value="1"/>
</dbReference>
<evidence type="ECO:0000256" key="2">
    <source>
        <dbReference type="ARBA" id="ARBA00022490"/>
    </source>
</evidence>
<dbReference type="InterPro" id="IPR029072">
    <property type="entry name" value="YebC-like"/>
</dbReference>
<comment type="subcellular location">
    <subcellularLocation>
        <location evidence="6">Cytoplasm</location>
    </subcellularLocation>
</comment>
<dbReference type="PATRIC" id="fig|157733.3.peg.1485"/>
<dbReference type="GO" id="GO:0005829">
    <property type="term" value="C:cytosol"/>
    <property type="evidence" value="ECO:0007669"/>
    <property type="project" value="TreeGrafter"/>
</dbReference>
<comment type="similarity">
    <text evidence="1 6">Belongs to the TACO1 family.</text>
</comment>
<dbReference type="GO" id="GO:0003677">
    <property type="term" value="F:DNA binding"/>
    <property type="evidence" value="ECO:0007669"/>
    <property type="project" value="UniProtKB-UniRule"/>
</dbReference>
<dbReference type="InterPro" id="IPR026564">
    <property type="entry name" value="Transcrip_reg_TACO1-like_dom3"/>
</dbReference>
<evidence type="ECO:0000256" key="4">
    <source>
        <dbReference type="ARBA" id="ARBA00023125"/>
    </source>
</evidence>
<feature type="compositionally biased region" description="Basic residues" evidence="7">
    <location>
        <begin position="1"/>
        <end position="14"/>
    </location>
</feature>
<feature type="domain" description="TACO1/YebC-like second and third" evidence="8">
    <location>
        <begin position="82"/>
        <end position="239"/>
    </location>
</feature>
<feature type="domain" description="TACO1/YebC-like N-terminal" evidence="9">
    <location>
        <begin position="5"/>
        <end position="75"/>
    </location>
</feature>
<keyword evidence="2 6" id="KW-0963">Cytoplasm</keyword>
<keyword evidence="5 6" id="KW-0804">Transcription</keyword>
<dbReference type="Gene3D" id="1.10.10.200">
    <property type="match status" value="1"/>
</dbReference>
<dbReference type="HAMAP" id="MF_00693">
    <property type="entry name" value="Transcrip_reg_TACO1"/>
    <property type="match status" value="1"/>
</dbReference>
<evidence type="ECO:0000256" key="5">
    <source>
        <dbReference type="ARBA" id="ARBA00023163"/>
    </source>
</evidence>
<dbReference type="EMBL" id="LELK01000004">
    <property type="protein sequence ID" value="KMM37535.1"/>
    <property type="molecule type" value="Genomic_DNA"/>
</dbReference>
<dbReference type="InterPro" id="IPR049083">
    <property type="entry name" value="TACO1_YebC_N"/>
</dbReference>
<evidence type="ECO:0000259" key="9">
    <source>
        <dbReference type="Pfam" id="PF20772"/>
    </source>
</evidence>
<comment type="caution">
    <text evidence="10">The sequence shown here is derived from an EMBL/GenBank/DDBJ whole genome shotgun (WGS) entry which is preliminary data.</text>
</comment>
<evidence type="ECO:0000313" key="10">
    <source>
        <dbReference type="EMBL" id="KMM37535.1"/>
    </source>
</evidence>
<dbReference type="AlphaFoldDB" id="A0A0J6CWI8"/>
<evidence type="ECO:0000256" key="3">
    <source>
        <dbReference type="ARBA" id="ARBA00023015"/>
    </source>
</evidence>
<keyword evidence="4 6" id="KW-0238">DNA-binding</keyword>
<dbReference type="OrthoDB" id="9781053at2"/>
<protein>
    <recommendedName>
        <fullName evidence="6">Probable transcriptional regulatory protein AB986_16970</fullName>
    </recommendedName>
</protein>
<dbReference type="Gene3D" id="3.30.70.980">
    <property type="match status" value="2"/>
</dbReference>
<keyword evidence="11" id="KW-1185">Reference proteome</keyword>
<dbReference type="Pfam" id="PF20772">
    <property type="entry name" value="TACO1_YebC_N"/>
    <property type="match status" value="1"/>
</dbReference>
<evidence type="ECO:0000313" key="11">
    <source>
        <dbReference type="Proteomes" id="UP000035996"/>
    </source>
</evidence>
<dbReference type="FunFam" id="1.10.10.200:FF:000002">
    <property type="entry name" value="Probable transcriptional regulatory protein CLM62_37755"/>
    <property type="match status" value="1"/>
</dbReference>
<proteinExistence type="inferred from homology"/>
<reference evidence="10" key="1">
    <citation type="submission" date="2015-06" db="EMBL/GenBank/DDBJ databases">
        <authorList>
            <person name="Liu B."/>
            <person name="Wang J."/>
            <person name="Zhu Y."/>
            <person name="Liu G."/>
            <person name="Chen Q."/>
            <person name="Zheng C."/>
            <person name="Che J."/>
            <person name="Ge C."/>
            <person name="Shi H."/>
            <person name="Pan Z."/>
            <person name="Liu X."/>
        </authorList>
    </citation>
    <scope>NUCLEOTIDE SEQUENCE [LARGE SCALE GENOMIC DNA]</scope>
    <source>
        <strain evidence="10">DSM 16346</strain>
    </source>
</reference>
<organism evidence="10 11">
    <name type="scientific">Guptibacillus hwajinpoensis</name>
    <dbReference type="NCBI Taxonomy" id="208199"/>
    <lineage>
        <taxon>Bacteria</taxon>
        <taxon>Bacillati</taxon>
        <taxon>Bacillota</taxon>
        <taxon>Bacilli</taxon>
        <taxon>Bacillales</taxon>
        <taxon>Guptibacillaceae</taxon>
        <taxon>Guptibacillus</taxon>
    </lineage>
</organism>
<sequence>MAGHSKWKNIQRRKNAQDAKRGKVFMKLAKEIFVAARSGGGDPETNPSLRLAVDKAKSANMPNENIDRAIKKATGDLDGVQYENVTYEGYGPGGAAIMVNLLTDNKNRAAADVRHAFSKNNGNMGENGCVSFLFSRRGSLVIDRSEINLNEDELMLQVIEAGAEEMETHEESFEIYTDPQEFQNVKNLLEESDIHFVSAEVTMLPETYTHLEEQDGENMLKLLDMLEDNDDVQDVYHNADIDDDVYNQM</sequence>
<evidence type="ECO:0000259" key="8">
    <source>
        <dbReference type="Pfam" id="PF01709"/>
    </source>
</evidence>
<gene>
    <name evidence="10" type="ORF">AB986_16970</name>
</gene>
<evidence type="ECO:0000256" key="6">
    <source>
        <dbReference type="HAMAP-Rule" id="MF_00693"/>
    </source>
</evidence>
<dbReference type="STRING" id="157733.AB986_16970"/>
<accession>A0A0J6CWI8</accession>
<dbReference type="InterPro" id="IPR002876">
    <property type="entry name" value="Transcrip_reg_TACO1-like"/>
</dbReference>
<evidence type="ECO:0000256" key="7">
    <source>
        <dbReference type="SAM" id="MobiDB-lite"/>
    </source>
</evidence>
<dbReference type="NCBIfam" id="NF009044">
    <property type="entry name" value="PRK12378.1"/>
    <property type="match status" value="1"/>
</dbReference>
<dbReference type="Proteomes" id="UP000035996">
    <property type="component" value="Unassembled WGS sequence"/>
</dbReference>
<keyword evidence="3 6" id="KW-0805">Transcription regulation</keyword>
<dbReference type="InterPro" id="IPR017856">
    <property type="entry name" value="Integrase-like_N"/>
</dbReference>
<dbReference type="PANTHER" id="PTHR12532">
    <property type="entry name" value="TRANSLATIONAL ACTIVATOR OF CYTOCHROME C OXIDASE 1"/>
    <property type="match status" value="1"/>
</dbReference>
<dbReference type="Pfam" id="PF01709">
    <property type="entry name" value="Transcrip_reg"/>
    <property type="match status" value="1"/>
</dbReference>
<evidence type="ECO:0000256" key="1">
    <source>
        <dbReference type="ARBA" id="ARBA00008724"/>
    </source>
</evidence>
<dbReference type="SUPFAM" id="SSF75625">
    <property type="entry name" value="YebC-like"/>
    <property type="match status" value="1"/>
</dbReference>
<dbReference type="InterPro" id="IPR048300">
    <property type="entry name" value="TACO1_YebC-like_2nd/3rd_dom"/>
</dbReference>
<dbReference type="PANTHER" id="PTHR12532:SF6">
    <property type="entry name" value="TRANSCRIPTIONAL REGULATORY PROTEIN YEBC-RELATED"/>
    <property type="match status" value="1"/>
</dbReference>
<feature type="region of interest" description="Disordered" evidence="7">
    <location>
        <begin position="1"/>
        <end position="21"/>
    </location>
</feature>